<protein>
    <submittedName>
        <fullName evidence="1">Uncharacterized protein</fullName>
    </submittedName>
</protein>
<organism evidence="1">
    <name type="scientific">Micrurus corallinus</name>
    <name type="common">Brazilian coral snake</name>
    <dbReference type="NCBI Taxonomy" id="54390"/>
    <lineage>
        <taxon>Eukaryota</taxon>
        <taxon>Metazoa</taxon>
        <taxon>Chordata</taxon>
        <taxon>Craniata</taxon>
        <taxon>Vertebrata</taxon>
        <taxon>Euteleostomi</taxon>
        <taxon>Lepidosauria</taxon>
        <taxon>Squamata</taxon>
        <taxon>Bifurcata</taxon>
        <taxon>Unidentata</taxon>
        <taxon>Episquamata</taxon>
        <taxon>Toxicofera</taxon>
        <taxon>Serpentes</taxon>
        <taxon>Colubroidea</taxon>
        <taxon>Elapidae</taxon>
        <taxon>Elapinae</taxon>
        <taxon>Micrurus</taxon>
    </lineage>
</organism>
<dbReference type="EMBL" id="IACJ01054772">
    <property type="protein sequence ID" value="LAA42912.1"/>
    <property type="molecule type" value="Transcribed_RNA"/>
</dbReference>
<reference evidence="1" key="2">
    <citation type="submission" date="2017-11" db="EMBL/GenBank/DDBJ databases">
        <title>Coralsnake Venomics: Analyses of Venom Gland Transcriptomes and Proteomes of Six Brazilian Taxa.</title>
        <authorList>
            <person name="Aird S.D."/>
            <person name="Jorge da Silva N."/>
            <person name="Qiu L."/>
            <person name="Villar-Briones A."/>
            <person name="Aparecida-Saddi V."/>
            <person name="Campos-Telles M.P."/>
            <person name="Grau M."/>
            <person name="Mikheyev A.S."/>
        </authorList>
    </citation>
    <scope>NUCLEOTIDE SEQUENCE</scope>
    <source>
        <tissue evidence="1">Venom_gland</tissue>
    </source>
</reference>
<accession>A0A2D4F6R0</accession>
<sequence>MPFNQEACLNKMDGLGKGPISELSPPLVSSWLDSSVKSLCTELVQLPILMPNNDEFSKGTPNCTGNFGLAAGDLHVRFTVLKLAGVSKVKEAHKTLVAHLLICRKHDDIPSKVKATSPHS</sequence>
<reference evidence="1" key="1">
    <citation type="submission" date="2017-07" db="EMBL/GenBank/DDBJ databases">
        <authorList>
            <person name="Mikheyev A."/>
            <person name="Grau M."/>
        </authorList>
    </citation>
    <scope>NUCLEOTIDE SEQUENCE</scope>
    <source>
        <tissue evidence="1">Venom_gland</tissue>
    </source>
</reference>
<evidence type="ECO:0000313" key="1">
    <source>
        <dbReference type="EMBL" id="LAA42916.1"/>
    </source>
</evidence>
<name>A0A2D4F6R0_MICCO</name>
<proteinExistence type="predicted"/>
<dbReference type="EMBL" id="IACJ01054773">
    <property type="protein sequence ID" value="LAA42916.1"/>
    <property type="molecule type" value="Transcribed_RNA"/>
</dbReference>
<dbReference type="AlphaFoldDB" id="A0A2D4F6R0"/>